<dbReference type="InterPro" id="IPR010982">
    <property type="entry name" value="Lambda_DNA-bd_dom_sf"/>
</dbReference>
<evidence type="ECO:0000259" key="2">
    <source>
        <dbReference type="PROSITE" id="PS50943"/>
    </source>
</evidence>
<dbReference type="NCBIfam" id="TIGR02607">
    <property type="entry name" value="antidote_HigA"/>
    <property type="match status" value="1"/>
</dbReference>
<dbReference type="EMBL" id="CP042467">
    <property type="protein sequence ID" value="QED26682.1"/>
    <property type="molecule type" value="Genomic_DNA"/>
</dbReference>
<dbReference type="PROSITE" id="PS50943">
    <property type="entry name" value="HTH_CROC1"/>
    <property type="match status" value="1"/>
</dbReference>
<dbReference type="AlphaFoldDB" id="A0A5B8XLG7"/>
<evidence type="ECO:0000256" key="1">
    <source>
        <dbReference type="ARBA" id="ARBA00023125"/>
    </source>
</evidence>
<dbReference type="Gene3D" id="1.10.260.40">
    <property type="entry name" value="lambda repressor-like DNA-binding domains"/>
    <property type="match status" value="1"/>
</dbReference>
<keyword evidence="4" id="KW-1185">Reference proteome</keyword>
<keyword evidence="1" id="KW-0238">DNA-binding</keyword>
<dbReference type="SUPFAM" id="SSF47413">
    <property type="entry name" value="lambda repressor-like DNA-binding domains"/>
    <property type="match status" value="1"/>
</dbReference>
<dbReference type="OrthoDB" id="9798100at2"/>
<name>A0A5B8XLG7_9DELT</name>
<accession>A0A5B8XLG7</accession>
<evidence type="ECO:0000313" key="4">
    <source>
        <dbReference type="Proteomes" id="UP000321595"/>
    </source>
</evidence>
<feature type="domain" description="HTH cro/C1-type" evidence="2">
    <location>
        <begin position="26"/>
        <end position="71"/>
    </location>
</feature>
<dbReference type="Proteomes" id="UP000321595">
    <property type="component" value="Chromosome"/>
</dbReference>
<dbReference type="PANTHER" id="PTHR36924:SF1">
    <property type="entry name" value="ANTITOXIN HIGA-1"/>
    <property type="match status" value="1"/>
</dbReference>
<gene>
    <name evidence="3" type="ORF">FRD01_05360</name>
</gene>
<organism evidence="3 4">
    <name type="scientific">Microvenator marinus</name>
    <dbReference type="NCBI Taxonomy" id="2600177"/>
    <lineage>
        <taxon>Bacteria</taxon>
        <taxon>Deltaproteobacteria</taxon>
        <taxon>Bradymonadales</taxon>
        <taxon>Microvenatoraceae</taxon>
        <taxon>Microvenator</taxon>
    </lineage>
</organism>
<dbReference type="RefSeq" id="WP_146958330.1">
    <property type="nucleotide sequence ID" value="NZ_CP042467.1"/>
</dbReference>
<dbReference type="SMART" id="SM00530">
    <property type="entry name" value="HTH_XRE"/>
    <property type="match status" value="1"/>
</dbReference>
<dbReference type="Pfam" id="PF01381">
    <property type="entry name" value="HTH_3"/>
    <property type="match status" value="1"/>
</dbReference>
<protein>
    <submittedName>
        <fullName evidence="3">HigA family addiction module antidote protein</fullName>
    </submittedName>
</protein>
<reference evidence="3 4" key="1">
    <citation type="submission" date="2019-08" db="EMBL/GenBank/DDBJ databases">
        <authorList>
            <person name="Liang Q."/>
        </authorList>
    </citation>
    <scope>NUCLEOTIDE SEQUENCE [LARGE SCALE GENOMIC DNA]</scope>
    <source>
        <strain evidence="3 4">V1718</strain>
    </source>
</reference>
<evidence type="ECO:0000313" key="3">
    <source>
        <dbReference type="EMBL" id="QED26682.1"/>
    </source>
</evidence>
<dbReference type="InterPro" id="IPR013430">
    <property type="entry name" value="Toxin_antidote_HigA"/>
</dbReference>
<dbReference type="GO" id="GO:0003677">
    <property type="term" value="F:DNA binding"/>
    <property type="evidence" value="ECO:0007669"/>
    <property type="project" value="UniProtKB-KW"/>
</dbReference>
<dbReference type="InterPro" id="IPR001387">
    <property type="entry name" value="Cro/C1-type_HTH"/>
</dbReference>
<dbReference type="CDD" id="cd00093">
    <property type="entry name" value="HTH_XRE"/>
    <property type="match status" value="1"/>
</dbReference>
<dbReference type="PANTHER" id="PTHR36924">
    <property type="entry name" value="ANTITOXIN HIGA-1"/>
    <property type="match status" value="1"/>
</dbReference>
<proteinExistence type="predicted"/>
<dbReference type="KEGG" id="bbae:FRD01_05360"/>
<sequence length="102" mass="11401">MRRTIKRKPTTPGEMLSEEFLIPAELTQSEFALHLGVDVKTINRLINGRTRLTPALAYKIAAALNTTPDFWMNLQMAVDLYDVSADSAPLPLPLPQFQHPQG</sequence>